<keyword evidence="8 10" id="KW-0472">Membrane</keyword>
<keyword evidence="2" id="KW-0813">Transport</keyword>
<reference evidence="13 14" key="1">
    <citation type="submission" date="2019-11" db="EMBL/GenBank/DDBJ databases">
        <title>Draft genome sequences of five Paenibacillus species of dairy origin.</title>
        <authorList>
            <person name="Olajide A.M."/>
            <person name="Chen S."/>
            <person name="Lapointe G."/>
        </authorList>
    </citation>
    <scope>NUCLEOTIDE SEQUENCE [LARGE SCALE GENOMIC DNA]</scope>
    <source>
        <strain evidence="13 14">12CR55</strain>
    </source>
</reference>
<dbReference type="PANTHER" id="PTHR43394">
    <property type="entry name" value="ATP-DEPENDENT PERMEASE MDL1, MITOCHONDRIAL"/>
    <property type="match status" value="1"/>
</dbReference>
<dbReference type="GO" id="GO:0005886">
    <property type="term" value="C:plasma membrane"/>
    <property type="evidence" value="ECO:0007669"/>
    <property type="project" value="UniProtKB-SubCell"/>
</dbReference>
<dbReference type="EMBL" id="WNZW01000006">
    <property type="protein sequence ID" value="MUG46397.1"/>
    <property type="molecule type" value="Genomic_DNA"/>
</dbReference>
<dbReference type="InterPro" id="IPR003439">
    <property type="entry name" value="ABC_transporter-like_ATP-bd"/>
</dbReference>
<dbReference type="Gene3D" id="3.40.50.300">
    <property type="entry name" value="P-loop containing nucleotide triphosphate hydrolases"/>
    <property type="match status" value="1"/>
</dbReference>
<keyword evidence="3" id="KW-1003">Cell membrane</keyword>
<evidence type="ECO:0000313" key="14">
    <source>
        <dbReference type="Proteomes" id="UP000447876"/>
    </source>
</evidence>
<dbReference type="SUPFAM" id="SSF52540">
    <property type="entry name" value="P-loop containing nucleoside triphosphate hydrolases"/>
    <property type="match status" value="1"/>
</dbReference>
<organism evidence="13 14">
    <name type="scientific">Paenibacillus woosongensis</name>
    <dbReference type="NCBI Taxonomy" id="307580"/>
    <lineage>
        <taxon>Bacteria</taxon>
        <taxon>Bacillati</taxon>
        <taxon>Bacillota</taxon>
        <taxon>Bacilli</taxon>
        <taxon>Bacillales</taxon>
        <taxon>Paenibacillaceae</taxon>
        <taxon>Paenibacillus</taxon>
    </lineage>
</organism>
<feature type="transmembrane region" description="Helical" evidence="10">
    <location>
        <begin position="157"/>
        <end position="174"/>
    </location>
</feature>
<feature type="compositionally biased region" description="Basic and acidic residues" evidence="9">
    <location>
        <begin position="328"/>
        <end position="340"/>
    </location>
</feature>
<name>A0A7X2Z2H8_9BACL</name>
<comment type="caution">
    <text evidence="13">The sequence shown here is derived from an EMBL/GenBank/DDBJ whole genome shotgun (WGS) entry which is preliminary data.</text>
</comment>
<dbReference type="RefSeq" id="WP_155611793.1">
    <property type="nucleotide sequence ID" value="NZ_WNZW01000006.1"/>
</dbReference>
<evidence type="ECO:0000256" key="1">
    <source>
        <dbReference type="ARBA" id="ARBA00004651"/>
    </source>
</evidence>
<dbReference type="OrthoDB" id="9770415at2"/>
<dbReference type="InterPro" id="IPR027417">
    <property type="entry name" value="P-loop_NTPase"/>
</dbReference>
<feature type="domain" description="ABC transmembrane type-1" evidence="12">
    <location>
        <begin position="18"/>
        <end position="298"/>
    </location>
</feature>
<feature type="domain" description="ABC transporter" evidence="11">
    <location>
        <begin position="365"/>
        <end position="598"/>
    </location>
</feature>
<comment type="subcellular location">
    <subcellularLocation>
        <location evidence="1">Cell membrane</location>
        <topology evidence="1">Multi-pass membrane protein</topology>
    </subcellularLocation>
</comment>
<dbReference type="Proteomes" id="UP000447876">
    <property type="component" value="Unassembled WGS sequence"/>
</dbReference>
<feature type="transmembrane region" description="Helical" evidence="10">
    <location>
        <begin position="52"/>
        <end position="77"/>
    </location>
</feature>
<evidence type="ECO:0000256" key="6">
    <source>
        <dbReference type="ARBA" id="ARBA00022840"/>
    </source>
</evidence>
<feature type="transmembrane region" description="Helical" evidence="10">
    <location>
        <begin position="240"/>
        <end position="258"/>
    </location>
</feature>
<dbReference type="Pfam" id="PF00664">
    <property type="entry name" value="ABC_membrane"/>
    <property type="match status" value="1"/>
</dbReference>
<evidence type="ECO:0000256" key="9">
    <source>
        <dbReference type="SAM" id="MobiDB-lite"/>
    </source>
</evidence>
<keyword evidence="7 10" id="KW-1133">Transmembrane helix</keyword>
<evidence type="ECO:0000256" key="10">
    <source>
        <dbReference type="SAM" id="Phobius"/>
    </source>
</evidence>
<accession>A0A7X2Z2H8</accession>
<feature type="transmembrane region" description="Helical" evidence="10">
    <location>
        <begin position="12"/>
        <end position="32"/>
    </location>
</feature>
<protein>
    <submittedName>
        <fullName evidence="13">ATP-binding cassette domain-containing protein</fullName>
    </submittedName>
</protein>
<dbReference type="Pfam" id="PF00005">
    <property type="entry name" value="ABC_tran"/>
    <property type="match status" value="1"/>
</dbReference>
<gene>
    <name evidence="13" type="ORF">GNP95_15515</name>
</gene>
<evidence type="ECO:0000256" key="8">
    <source>
        <dbReference type="ARBA" id="ARBA00023136"/>
    </source>
</evidence>
<dbReference type="SUPFAM" id="SSF90123">
    <property type="entry name" value="ABC transporter transmembrane region"/>
    <property type="match status" value="1"/>
</dbReference>
<sequence length="611" mass="67287">MATILSFIKKYRIAAMSAICMMLIELFVELIQPLLISRIIDDGISKQDLSVVWLWGGVLVVSALLAFAAGLASSFFASHASQGFGYDLRDKLYDKVQTFSYAVFSRFPTSSLITRLTGDITQLQEMVFMSLRFATRVPLVVTGSVIMALIVNVKLGLLLTVTAPVLAVFIMWMMKKTSLLFRAVQQRMDTVNGVIQENLTGMRLIRVFVRVGHEMKRFEQRSRELMQGTVSALRLTETTMPLMLLMMNGGIIAILWFGRLDIASGQATTGEVVAVLNYSLRTIGALSALSWIISSYSRAAASGQRVVEVLRTEEEEGSAEAGAMVTDKAGHAREASEGRQAHGGQKPSQQAGAADKTHLPIQGEVQFDEVSFSYPASDIRVLQEISFEAKPRQRIAIMGATGSGKTSLVQLIPRLHEATGGTIRIDGRDIRQMEPEQLRGAIGYVPQEVMLFSGSVRDNIAWGREDASMEQIVNAAKQAQIHETIKRLPHGYDTMLGQRGVNLSGGQKQRLSIARALVRRPAILILDDSTSALDVRTEAALLEELTRLSCTTFLITQKISSTTSADLILLLDEGRLIAKGSHEELMAESPLYRRIYESQYGEASQHAQNLR</sequence>
<dbReference type="InterPro" id="IPR017871">
    <property type="entry name" value="ABC_transporter-like_CS"/>
</dbReference>
<evidence type="ECO:0000256" key="5">
    <source>
        <dbReference type="ARBA" id="ARBA00022741"/>
    </source>
</evidence>
<proteinExistence type="predicted"/>
<dbReference type="InterPro" id="IPR036640">
    <property type="entry name" value="ABC1_TM_sf"/>
</dbReference>
<keyword evidence="4 10" id="KW-0812">Transmembrane</keyword>
<feature type="transmembrane region" description="Helical" evidence="10">
    <location>
        <begin position="278"/>
        <end position="296"/>
    </location>
</feature>
<keyword evidence="5" id="KW-0547">Nucleotide-binding</keyword>
<dbReference type="GO" id="GO:0016887">
    <property type="term" value="F:ATP hydrolysis activity"/>
    <property type="evidence" value="ECO:0007669"/>
    <property type="project" value="InterPro"/>
</dbReference>
<dbReference type="Gene3D" id="1.20.1560.10">
    <property type="entry name" value="ABC transporter type 1, transmembrane domain"/>
    <property type="match status" value="1"/>
</dbReference>
<dbReference type="PROSITE" id="PS50893">
    <property type="entry name" value="ABC_TRANSPORTER_2"/>
    <property type="match status" value="1"/>
</dbReference>
<evidence type="ECO:0000313" key="13">
    <source>
        <dbReference type="EMBL" id="MUG46397.1"/>
    </source>
</evidence>
<dbReference type="InterPro" id="IPR011527">
    <property type="entry name" value="ABC1_TM_dom"/>
</dbReference>
<dbReference type="AlphaFoldDB" id="A0A7X2Z2H8"/>
<evidence type="ECO:0000256" key="3">
    <source>
        <dbReference type="ARBA" id="ARBA00022475"/>
    </source>
</evidence>
<dbReference type="FunFam" id="3.40.50.300:FF:000221">
    <property type="entry name" value="Multidrug ABC transporter ATP-binding protein"/>
    <property type="match status" value="1"/>
</dbReference>
<evidence type="ECO:0000256" key="4">
    <source>
        <dbReference type="ARBA" id="ARBA00022692"/>
    </source>
</evidence>
<dbReference type="PANTHER" id="PTHR43394:SF1">
    <property type="entry name" value="ATP-BINDING CASSETTE SUB-FAMILY B MEMBER 10, MITOCHONDRIAL"/>
    <property type="match status" value="1"/>
</dbReference>
<dbReference type="CDD" id="cd18548">
    <property type="entry name" value="ABC_6TM_Tm287_like"/>
    <property type="match status" value="1"/>
</dbReference>
<dbReference type="InterPro" id="IPR003593">
    <property type="entry name" value="AAA+_ATPase"/>
</dbReference>
<dbReference type="GO" id="GO:0015421">
    <property type="term" value="F:ABC-type oligopeptide transporter activity"/>
    <property type="evidence" value="ECO:0007669"/>
    <property type="project" value="TreeGrafter"/>
</dbReference>
<dbReference type="SMART" id="SM00382">
    <property type="entry name" value="AAA"/>
    <property type="match status" value="1"/>
</dbReference>
<dbReference type="PROSITE" id="PS00211">
    <property type="entry name" value="ABC_TRANSPORTER_1"/>
    <property type="match status" value="1"/>
</dbReference>
<evidence type="ECO:0000259" key="12">
    <source>
        <dbReference type="PROSITE" id="PS50929"/>
    </source>
</evidence>
<keyword evidence="6 13" id="KW-0067">ATP-binding</keyword>
<evidence type="ECO:0000259" key="11">
    <source>
        <dbReference type="PROSITE" id="PS50893"/>
    </source>
</evidence>
<feature type="region of interest" description="Disordered" evidence="9">
    <location>
        <begin position="317"/>
        <end position="355"/>
    </location>
</feature>
<dbReference type="PROSITE" id="PS50929">
    <property type="entry name" value="ABC_TM1F"/>
    <property type="match status" value="1"/>
</dbReference>
<evidence type="ECO:0000256" key="2">
    <source>
        <dbReference type="ARBA" id="ARBA00022448"/>
    </source>
</evidence>
<dbReference type="InterPro" id="IPR039421">
    <property type="entry name" value="Type_1_exporter"/>
</dbReference>
<evidence type="ECO:0000256" key="7">
    <source>
        <dbReference type="ARBA" id="ARBA00022989"/>
    </source>
</evidence>
<dbReference type="GO" id="GO:0005524">
    <property type="term" value="F:ATP binding"/>
    <property type="evidence" value="ECO:0007669"/>
    <property type="project" value="UniProtKB-KW"/>
</dbReference>